<feature type="compositionally biased region" description="Acidic residues" evidence="1">
    <location>
        <begin position="332"/>
        <end position="351"/>
    </location>
</feature>
<reference evidence="2 3" key="1">
    <citation type="submission" date="2013-07" db="EMBL/GenBank/DDBJ databases">
        <title>The Genome Sequence of Cryptococcus heveanensis BCC8398.</title>
        <authorList>
            <consortium name="The Broad Institute Genome Sequencing Platform"/>
            <person name="Cuomo C."/>
            <person name="Litvintseva A."/>
            <person name="Chen Y."/>
            <person name="Heitman J."/>
            <person name="Sun S."/>
            <person name="Springer D."/>
            <person name="Dromer F."/>
            <person name="Young S.K."/>
            <person name="Zeng Q."/>
            <person name="Gargeya S."/>
            <person name="Fitzgerald M."/>
            <person name="Abouelleil A."/>
            <person name="Alvarado L."/>
            <person name="Berlin A.M."/>
            <person name="Chapman S.B."/>
            <person name="Dewar J."/>
            <person name="Goldberg J."/>
            <person name="Griggs A."/>
            <person name="Gujja S."/>
            <person name="Hansen M."/>
            <person name="Howarth C."/>
            <person name="Imamovic A."/>
            <person name="Larimer J."/>
            <person name="McCowan C."/>
            <person name="Murphy C."/>
            <person name="Pearson M."/>
            <person name="Priest M."/>
            <person name="Roberts A."/>
            <person name="Saif S."/>
            <person name="Shea T."/>
            <person name="Sykes S."/>
            <person name="Wortman J."/>
            <person name="Nusbaum C."/>
            <person name="Birren B."/>
        </authorList>
    </citation>
    <scope>NUCLEOTIDE SEQUENCE [LARGE SCALE GENOMIC DNA]</scope>
    <source>
        <strain evidence="2 3">BCC8398</strain>
    </source>
</reference>
<dbReference type="OrthoDB" id="433924at2759"/>
<feature type="compositionally biased region" description="Polar residues" evidence="1">
    <location>
        <begin position="524"/>
        <end position="533"/>
    </location>
</feature>
<feature type="region of interest" description="Disordered" evidence="1">
    <location>
        <begin position="1"/>
        <end position="61"/>
    </location>
</feature>
<feature type="region of interest" description="Disordered" evidence="1">
    <location>
        <begin position="524"/>
        <end position="571"/>
    </location>
</feature>
<proteinExistence type="predicted"/>
<evidence type="ECO:0000313" key="3">
    <source>
        <dbReference type="Proteomes" id="UP000092666"/>
    </source>
</evidence>
<feature type="compositionally biased region" description="Basic and acidic residues" evidence="1">
    <location>
        <begin position="1"/>
        <end position="14"/>
    </location>
</feature>
<feature type="compositionally biased region" description="Low complexity" evidence="1">
    <location>
        <begin position="357"/>
        <end position="374"/>
    </location>
</feature>
<protein>
    <submittedName>
        <fullName evidence="2">Uncharacterized protein</fullName>
    </submittedName>
</protein>
<feature type="compositionally biased region" description="Polar residues" evidence="1">
    <location>
        <begin position="465"/>
        <end position="474"/>
    </location>
</feature>
<gene>
    <name evidence="2" type="ORF">I316_02759</name>
</gene>
<keyword evidence="3" id="KW-1185">Reference proteome</keyword>
<feature type="compositionally biased region" description="Acidic residues" evidence="1">
    <location>
        <begin position="36"/>
        <end position="47"/>
    </location>
</feature>
<dbReference type="Proteomes" id="UP000092666">
    <property type="component" value="Unassembled WGS sequence"/>
</dbReference>
<name>A0A1B9GXE4_9TREE</name>
<feature type="region of interest" description="Disordered" evidence="1">
    <location>
        <begin position="227"/>
        <end position="391"/>
    </location>
</feature>
<accession>A0A1B9GXE4</accession>
<feature type="compositionally biased region" description="Pro residues" evidence="1">
    <location>
        <begin position="257"/>
        <end position="271"/>
    </location>
</feature>
<feature type="compositionally biased region" description="Polar residues" evidence="1">
    <location>
        <begin position="317"/>
        <end position="331"/>
    </location>
</feature>
<sequence>MADSAAELRRVRLEPEDDEGDSSNGGYDSSDAESAPTEEDPDVDPEYEVVKSEGQDGSEDVDEQIVFVAPHSHPPQYTGPVDAIKWANYRDSRFDRQNGAKGWWRGYLKTGSETEERLVSFLDSEGKAPMVKEFWEAVAKTNPSKKPGPRKLEPKGYIGEKIEVPKDLLKKWFKDIKKTRHKRDVATYFRRRQKEIELERRIALGQPTDDLRITKSDSDYYWNKKFRKERKKRRAQEAKEAQQRQAAEATSTTSTLPPAPAPVSAPIPTPASAPVNVPTPVSPEPATETIAIVPPAAVTKEKSGSPGIDPPPMDSLAPNSPASTLGSLFNSDQEDVDVDMVLDVSDEEQEQIEERPSAPSTSTLPSPSTVPPASIATKRKSPEPSPGDVIKVQPVPVEKKIKKVKKKVTEPAPVPPVEQNPVRKALNLIGLGKIPKRVTSPPPPTAATPPISFGALQPGIFETAPSASASQNLAIPSHPTPSPALSGSTSPAQTAPVPPRTAAPPDPRLTARATAIVQNLQGARSPLTVSSPTLPIVTGLPSKPSAPIQEVQSPQTSSSDGAPLPNFKPAPVLSTKLPIKKFEQPKRIQMIDNAADDEHSANKLKRLGIQLGPANLPARPTSSAFVPRGGLPPTGPRARNPDGNLSPNAAQSPGHMSPNALNNRYASPLMRIVSPTVAPQLPQYQASKDPRRKPAHPINITASATDAVSSLPTPVSASDTPLAHNLTLKPVDTTGGLVSFSPTLILRYPSRLNRMRKLILGNPDWGAYVLPAVVKFLNDSWGDKTLCPEPGASFPVLAAFLPFDEPLQSMSGLRPGGGLAISCCPPSPYDPACVAWKEWMHKLNTTSDYQTLSILCKEYLDTNVSKEAHLGSTSDLRAIEQMQLNDLKAMRGRSDIVSYTRRVFVKGDDESVDVVEGVEVLSADDFVMLIQSQAKL</sequence>
<feature type="compositionally biased region" description="Low complexity" evidence="1">
    <location>
        <begin position="243"/>
        <end position="256"/>
    </location>
</feature>
<reference evidence="3" key="2">
    <citation type="submission" date="2013-12" db="EMBL/GenBank/DDBJ databases">
        <title>Evolution of pathogenesis and genome organization in the Tremellales.</title>
        <authorList>
            <person name="Cuomo C."/>
            <person name="Litvintseva A."/>
            <person name="Heitman J."/>
            <person name="Chen Y."/>
            <person name="Sun S."/>
            <person name="Springer D."/>
            <person name="Dromer F."/>
            <person name="Young S."/>
            <person name="Zeng Q."/>
            <person name="Chapman S."/>
            <person name="Gujja S."/>
            <person name="Saif S."/>
            <person name="Birren B."/>
        </authorList>
    </citation>
    <scope>NUCLEOTIDE SEQUENCE [LARGE SCALE GENOMIC DNA]</scope>
    <source>
        <strain evidence="3">BCC8398</strain>
    </source>
</reference>
<dbReference type="EMBL" id="KI669498">
    <property type="protein sequence ID" value="OCF35704.1"/>
    <property type="molecule type" value="Genomic_DNA"/>
</dbReference>
<feature type="compositionally biased region" description="Pro residues" evidence="1">
    <location>
        <begin position="496"/>
        <end position="507"/>
    </location>
</feature>
<feature type="compositionally biased region" description="Polar residues" evidence="1">
    <location>
        <begin position="550"/>
        <end position="560"/>
    </location>
</feature>
<dbReference type="STRING" id="1296120.A0A1B9GXE4"/>
<feature type="region of interest" description="Disordered" evidence="1">
    <location>
        <begin position="433"/>
        <end position="512"/>
    </location>
</feature>
<evidence type="ECO:0000256" key="1">
    <source>
        <dbReference type="SAM" id="MobiDB-lite"/>
    </source>
</evidence>
<organism evidence="2 3">
    <name type="scientific">Kwoniella heveanensis BCC8398</name>
    <dbReference type="NCBI Taxonomy" id="1296120"/>
    <lineage>
        <taxon>Eukaryota</taxon>
        <taxon>Fungi</taxon>
        <taxon>Dikarya</taxon>
        <taxon>Basidiomycota</taxon>
        <taxon>Agaricomycotina</taxon>
        <taxon>Tremellomycetes</taxon>
        <taxon>Tremellales</taxon>
        <taxon>Cryptococcaceae</taxon>
        <taxon>Kwoniella</taxon>
    </lineage>
</organism>
<dbReference type="AlphaFoldDB" id="A0A1B9GXE4"/>
<evidence type="ECO:0000313" key="2">
    <source>
        <dbReference type="EMBL" id="OCF35704.1"/>
    </source>
</evidence>
<feature type="region of interest" description="Disordered" evidence="1">
    <location>
        <begin position="615"/>
        <end position="662"/>
    </location>
</feature>